<proteinExistence type="predicted"/>
<protein>
    <submittedName>
        <fullName evidence="2">Uncharacterized protein</fullName>
    </submittedName>
</protein>
<dbReference type="Proteomes" id="UP000887579">
    <property type="component" value="Unplaced"/>
</dbReference>
<dbReference type="WBParaSite" id="ES5_v2.g15446.t1">
    <property type="protein sequence ID" value="ES5_v2.g15446.t1"/>
    <property type="gene ID" value="ES5_v2.g15446"/>
</dbReference>
<evidence type="ECO:0000313" key="1">
    <source>
        <dbReference type="Proteomes" id="UP000887579"/>
    </source>
</evidence>
<sequence length="335" mass="38399">MVSLENLFEGGQAYVALSRVKTLEGLHISVWDQGSFKVNKKAIVEYNRLRESIDLPLFNIPNENETVPTEIDTNQVLQGNGRLSILTLANENDRQNCINSTIQILRIIPEFHRWLQNHQIQQHNLLNEIKKIFECIGKNEIANTENFGNIVTNLDEEAIYDPEKLIELISNNCGEEVKHLWQFKKTILATCSYCTLEYEIPTVPMNILKLVFPQSLATLTFDELLDFNANSQEIRQCLKCTKMASHQLKYSLTWPSHYQAKYLFVSLDRYNRQESQAPFKIKEHLRNGRRKIGGKSWDFIGAIEHNGASKFSGSTILGKSMANFLKAIRANLALP</sequence>
<evidence type="ECO:0000313" key="2">
    <source>
        <dbReference type="WBParaSite" id="ES5_v2.g15446.t1"/>
    </source>
</evidence>
<organism evidence="1 2">
    <name type="scientific">Panagrolaimus sp. ES5</name>
    <dbReference type="NCBI Taxonomy" id="591445"/>
    <lineage>
        <taxon>Eukaryota</taxon>
        <taxon>Metazoa</taxon>
        <taxon>Ecdysozoa</taxon>
        <taxon>Nematoda</taxon>
        <taxon>Chromadorea</taxon>
        <taxon>Rhabditida</taxon>
        <taxon>Tylenchina</taxon>
        <taxon>Panagrolaimomorpha</taxon>
        <taxon>Panagrolaimoidea</taxon>
        <taxon>Panagrolaimidae</taxon>
        <taxon>Panagrolaimus</taxon>
    </lineage>
</organism>
<reference evidence="2" key="1">
    <citation type="submission" date="2022-11" db="UniProtKB">
        <authorList>
            <consortium name="WormBaseParasite"/>
        </authorList>
    </citation>
    <scope>IDENTIFICATION</scope>
</reference>
<accession>A0AC34FDI4</accession>
<name>A0AC34FDI4_9BILA</name>